<dbReference type="Proteomes" id="UP000245783">
    <property type="component" value="Unassembled WGS sequence"/>
</dbReference>
<dbReference type="CDD" id="cd02440">
    <property type="entry name" value="AdoMet_MTases"/>
    <property type="match status" value="1"/>
</dbReference>
<evidence type="ECO:0000313" key="1">
    <source>
        <dbReference type="EMBL" id="PWN42806.1"/>
    </source>
</evidence>
<dbReference type="EMBL" id="KZ819376">
    <property type="protein sequence ID" value="PWN42806.1"/>
    <property type="molecule type" value="Genomic_DNA"/>
</dbReference>
<dbReference type="OrthoDB" id="8300214at2759"/>
<dbReference type="InParanoid" id="A0A316VYU2"/>
<gene>
    <name evidence="1" type="ORF">IE81DRAFT_313190</name>
</gene>
<proteinExistence type="predicted"/>
<dbReference type="Gene3D" id="3.40.50.150">
    <property type="entry name" value="Vaccinia Virus protein VP39"/>
    <property type="match status" value="1"/>
</dbReference>
<dbReference type="SUPFAM" id="SSF53335">
    <property type="entry name" value="S-adenosyl-L-methionine-dependent methyltransferases"/>
    <property type="match status" value="1"/>
</dbReference>
<accession>A0A316VYU2</accession>
<dbReference type="STRING" id="1522189.A0A316VYU2"/>
<dbReference type="RefSeq" id="XP_025369966.1">
    <property type="nucleotide sequence ID" value="XM_025512479.1"/>
</dbReference>
<dbReference type="Pfam" id="PF13489">
    <property type="entry name" value="Methyltransf_23"/>
    <property type="match status" value="1"/>
</dbReference>
<dbReference type="GeneID" id="37034349"/>
<dbReference type="AlphaFoldDB" id="A0A316VYU2"/>
<dbReference type="InterPro" id="IPR029063">
    <property type="entry name" value="SAM-dependent_MTases_sf"/>
</dbReference>
<evidence type="ECO:0000313" key="2">
    <source>
        <dbReference type="Proteomes" id="UP000245783"/>
    </source>
</evidence>
<sequence>MTDASLAIEEGNFHSSARQQKHRHDLIDAWLQLSGRAWSCILEVGCGQGDQTASLAKRFAQSKITAIDPASPEYGSPTTLGQSQAALKATPWGQNITFEQMDAVSFAARSKSGKAEKQDIAVLSHCIWYFPSPQILTDTFQALKSTGTRHLALAEWDISTGATSASVHLHSVLLQALPAALRDTEANIRCPLTPNAIREAACKAGWKVRGEMTLKSPDLEDAQWEIYAAKAAIAKMQKAHLKNEDQIALHAHEAALQAAISHWEASRRSTDSLAPCLDVWVSVFE</sequence>
<protein>
    <submittedName>
        <fullName evidence="1">Uncharacterized protein</fullName>
    </submittedName>
</protein>
<reference evidence="1 2" key="1">
    <citation type="journal article" date="2018" name="Mol. Biol. Evol.">
        <title>Broad Genomic Sampling Reveals a Smut Pathogenic Ancestry of the Fungal Clade Ustilaginomycotina.</title>
        <authorList>
            <person name="Kijpornyongpan T."/>
            <person name="Mondo S.J."/>
            <person name="Barry K."/>
            <person name="Sandor L."/>
            <person name="Lee J."/>
            <person name="Lipzen A."/>
            <person name="Pangilinan J."/>
            <person name="LaButti K."/>
            <person name="Hainaut M."/>
            <person name="Henrissat B."/>
            <person name="Grigoriev I.V."/>
            <person name="Spatafora J.W."/>
            <person name="Aime M.C."/>
        </authorList>
    </citation>
    <scope>NUCLEOTIDE SEQUENCE [LARGE SCALE GENOMIC DNA]</scope>
    <source>
        <strain evidence="1 2">MCA 4658</strain>
    </source>
</reference>
<keyword evidence="2" id="KW-1185">Reference proteome</keyword>
<organism evidence="1 2">
    <name type="scientific">Ceraceosorus guamensis</name>
    <dbReference type="NCBI Taxonomy" id="1522189"/>
    <lineage>
        <taxon>Eukaryota</taxon>
        <taxon>Fungi</taxon>
        <taxon>Dikarya</taxon>
        <taxon>Basidiomycota</taxon>
        <taxon>Ustilaginomycotina</taxon>
        <taxon>Exobasidiomycetes</taxon>
        <taxon>Ceraceosorales</taxon>
        <taxon>Ceraceosoraceae</taxon>
        <taxon>Ceraceosorus</taxon>
    </lineage>
</organism>
<name>A0A316VYU2_9BASI</name>